<keyword evidence="3 8" id="KW-0812">Transmembrane</keyword>
<protein>
    <recommendedName>
        <fullName evidence="8">S-acyltransferase</fullName>
        <ecNumber evidence="8">2.3.1.225</ecNumber>
    </recommendedName>
    <alternativeName>
        <fullName evidence="8">Palmitoyltransferase</fullName>
    </alternativeName>
</protein>
<keyword evidence="7 8" id="KW-0472">Membrane</keyword>
<dbReference type="ExpressionAtlas" id="A0A1D6P3V9">
    <property type="expression patterns" value="baseline and differential"/>
</dbReference>
<dbReference type="PANTHER" id="PTHR24161:SF17">
    <property type="entry name" value="PALMITOYLTRANSFERASE"/>
    <property type="match status" value="1"/>
</dbReference>
<sequence>MVKDKTGLTPAQLAADKNHRQVAFFLDNARRVHGKGCGANTRFGKLSKLGLAPLLWCTIIGMLITYTHSVISGQYAMTTTAPFGIFAWSGVFLATAGLVMFYKCSRKDPGYININARGSQNQRDDEPLLKMELENPALLSGNWSQLCITCKIVRPVRSKHCSTCDRCVEQFDHHCPWVSNCIGKKNKWEFFMFLTLEVFAMIITGSAAIISNALSPLS</sequence>
<feature type="transmembrane region" description="Helical" evidence="8">
    <location>
        <begin position="51"/>
        <end position="71"/>
    </location>
</feature>
<comment type="catalytic activity">
    <reaction evidence="8">
        <text>L-cysteinyl-[protein] + hexadecanoyl-CoA = S-hexadecanoyl-L-cysteinyl-[protein] + CoA</text>
        <dbReference type="Rhea" id="RHEA:36683"/>
        <dbReference type="Rhea" id="RHEA-COMP:10131"/>
        <dbReference type="Rhea" id="RHEA-COMP:11032"/>
        <dbReference type="ChEBI" id="CHEBI:29950"/>
        <dbReference type="ChEBI" id="CHEBI:57287"/>
        <dbReference type="ChEBI" id="CHEBI:57379"/>
        <dbReference type="ChEBI" id="CHEBI:74151"/>
        <dbReference type="EC" id="2.3.1.225"/>
    </reaction>
</comment>
<evidence type="ECO:0000256" key="1">
    <source>
        <dbReference type="ARBA" id="ARBA00004141"/>
    </source>
</evidence>
<dbReference type="Pfam" id="PF01529">
    <property type="entry name" value="DHHC"/>
    <property type="match status" value="1"/>
</dbReference>
<dbReference type="EC" id="2.3.1.225" evidence="8"/>
<evidence type="ECO:0000256" key="8">
    <source>
        <dbReference type="RuleBase" id="RU079119"/>
    </source>
</evidence>
<evidence type="ECO:0000313" key="10">
    <source>
        <dbReference type="EMBL" id="AQL04664.1"/>
    </source>
</evidence>
<keyword evidence="6" id="KW-0040">ANK repeat</keyword>
<dbReference type="GO" id="GO:0019706">
    <property type="term" value="F:protein-cysteine S-palmitoyltransferase activity"/>
    <property type="evidence" value="ECO:0007669"/>
    <property type="project" value="UniProtKB-EC"/>
</dbReference>
<evidence type="ECO:0000256" key="2">
    <source>
        <dbReference type="ARBA" id="ARBA00008574"/>
    </source>
</evidence>
<dbReference type="GO" id="GO:0016020">
    <property type="term" value="C:membrane"/>
    <property type="evidence" value="ECO:0007669"/>
    <property type="project" value="UniProtKB-SubCell"/>
</dbReference>
<keyword evidence="8 10" id="KW-0808">Transferase</keyword>
<dbReference type="PROSITE" id="PS50216">
    <property type="entry name" value="DHHC"/>
    <property type="match status" value="1"/>
</dbReference>
<evidence type="ECO:0000256" key="3">
    <source>
        <dbReference type="ARBA" id="ARBA00022692"/>
    </source>
</evidence>
<keyword evidence="5 8" id="KW-1133">Transmembrane helix</keyword>
<accession>A0A1D6P3V9</accession>
<evidence type="ECO:0000256" key="6">
    <source>
        <dbReference type="ARBA" id="ARBA00023043"/>
    </source>
</evidence>
<feature type="transmembrane region" description="Helical" evidence="8">
    <location>
        <begin position="190"/>
        <end position="214"/>
    </location>
</feature>
<evidence type="ECO:0000256" key="7">
    <source>
        <dbReference type="ARBA" id="ARBA00023136"/>
    </source>
</evidence>
<gene>
    <name evidence="10" type="ORF">ZEAMMB73_Zm00001d046590</name>
</gene>
<comment type="similarity">
    <text evidence="2 8">Belongs to the DHHC palmitoyltransferase family.</text>
</comment>
<feature type="transmembrane region" description="Helical" evidence="8">
    <location>
        <begin position="83"/>
        <end position="102"/>
    </location>
</feature>
<reference evidence="10" key="1">
    <citation type="submission" date="2015-12" db="EMBL/GenBank/DDBJ databases">
        <title>Update maize B73 reference genome by single molecule sequencing technologies.</title>
        <authorList>
            <consortium name="Maize Genome Sequencing Project"/>
            <person name="Ware D."/>
        </authorList>
    </citation>
    <scope>NUCLEOTIDE SEQUENCE</scope>
    <source>
        <tissue evidence="10">Seedling</tissue>
    </source>
</reference>
<dbReference type="PANTHER" id="PTHR24161">
    <property type="entry name" value="ANK_REP_REGION DOMAIN-CONTAINING PROTEIN-RELATED"/>
    <property type="match status" value="1"/>
</dbReference>
<dbReference type="AlphaFoldDB" id="A0A1D6P3V9"/>
<evidence type="ECO:0000259" key="9">
    <source>
        <dbReference type="Pfam" id="PF01529"/>
    </source>
</evidence>
<comment type="domain">
    <text evidence="8">The DHHC domain is required for palmitoyltransferase activity.</text>
</comment>
<feature type="domain" description="Palmitoyltransferase DHHC" evidence="9">
    <location>
        <begin position="144"/>
        <end position="206"/>
    </location>
</feature>
<dbReference type="InterPro" id="IPR001594">
    <property type="entry name" value="Palmitoyltrfase_DHHC"/>
</dbReference>
<name>A0A1D6P3V9_MAIZE</name>
<comment type="subcellular location">
    <subcellularLocation>
        <location evidence="1">Membrane</location>
        <topology evidence="1">Multi-pass membrane protein</topology>
    </subcellularLocation>
</comment>
<dbReference type="EMBL" id="CM000785">
    <property type="protein sequence ID" value="AQL04664.1"/>
    <property type="molecule type" value="Genomic_DNA"/>
</dbReference>
<keyword evidence="8 10" id="KW-0012">Acyltransferase</keyword>
<evidence type="ECO:0000256" key="5">
    <source>
        <dbReference type="ARBA" id="ARBA00022989"/>
    </source>
</evidence>
<organism evidence="10">
    <name type="scientific">Zea mays</name>
    <name type="common">Maize</name>
    <dbReference type="NCBI Taxonomy" id="4577"/>
    <lineage>
        <taxon>Eukaryota</taxon>
        <taxon>Viridiplantae</taxon>
        <taxon>Streptophyta</taxon>
        <taxon>Embryophyta</taxon>
        <taxon>Tracheophyta</taxon>
        <taxon>Spermatophyta</taxon>
        <taxon>Magnoliopsida</taxon>
        <taxon>Liliopsida</taxon>
        <taxon>Poales</taxon>
        <taxon>Poaceae</taxon>
        <taxon>PACMAD clade</taxon>
        <taxon>Panicoideae</taxon>
        <taxon>Andropogonodae</taxon>
        <taxon>Andropogoneae</taxon>
        <taxon>Tripsacinae</taxon>
        <taxon>Zea</taxon>
    </lineage>
</organism>
<proteinExistence type="inferred from homology"/>
<keyword evidence="4" id="KW-0677">Repeat</keyword>
<evidence type="ECO:0000256" key="4">
    <source>
        <dbReference type="ARBA" id="ARBA00022737"/>
    </source>
</evidence>